<dbReference type="SUPFAM" id="SSF52540">
    <property type="entry name" value="P-loop containing nucleoside triphosphate hydrolases"/>
    <property type="match status" value="1"/>
</dbReference>
<dbReference type="Pfam" id="PF03008">
    <property type="entry name" value="DUF234"/>
    <property type="match status" value="1"/>
</dbReference>
<dbReference type="InterPro" id="IPR004256">
    <property type="entry name" value="DUF234"/>
</dbReference>
<evidence type="ECO:0000259" key="2">
    <source>
        <dbReference type="Pfam" id="PF03008"/>
    </source>
</evidence>
<reference evidence="3" key="1">
    <citation type="submission" date="2020-10" db="EMBL/GenBank/DDBJ databases">
        <authorList>
            <person name="Gilroy R."/>
        </authorList>
    </citation>
    <scope>NUCLEOTIDE SEQUENCE</scope>
    <source>
        <strain evidence="3">7463</strain>
    </source>
</reference>
<dbReference type="Gene3D" id="3.40.50.300">
    <property type="entry name" value="P-loop containing nucleotide triphosphate hydrolases"/>
    <property type="match status" value="1"/>
</dbReference>
<dbReference type="EMBL" id="DVMY01000053">
    <property type="protein sequence ID" value="HIU37227.1"/>
    <property type="molecule type" value="Genomic_DNA"/>
</dbReference>
<proteinExistence type="predicted"/>
<gene>
    <name evidence="3" type="ORF">IAC56_03015</name>
</gene>
<dbReference type="Pfam" id="PF01637">
    <property type="entry name" value="ATPase_2"/>
    <property type="match status" value="1"/>
</dbReference>
<evidence type="ECO:0000313" key="3">
    <source>
        <dbReference type="EMBL" id="HIU37227.1"/>
    </source>
</evidence>
<evidence type="ECO:0000313" key="4">
    <source>
        <dbReference type="Proteomes" id="UP000824083"/>
    </source>
</evidence>
<reference evidence="3" key="2">
    <citation type="journal article" date="2021" name="PeerJ">
        <title>Extensive microbial diversity within the chicken gut microbiome revealed by metagenomics and culture.</title>
        <authorList>
            <person name="Gilroy R."/>
            <person name="Ravi A."/>
            <person name="Getino M."/>
            <person name="Pursley I."/>
            <person name="Horton D.L."/>
            <person name="Alikhan N.F."/>
            <person name="Baker D."/>
            <person name="Gharbi K."/>
            <person name="Hall N."/>
            <person name="Watson M."/>
            <person name="Adriaenssens E.M."/>
            <person name="Foster-Nyarko E."/>
            <person name="Jarju S."/>
            <person name="Secka A."/>
            <person name="Antonio M."/>
            <person name="Oren A."/>
            <person name="Chaudhuri R.R."/>
            <person name="La Ragione R."/>
            <person name="Hildebrand F."/>
            <person name="Pallen M.J."/>
        </authorList>
    </citation>
    <scope>NUCLEOTIDE SEQUENCE</scope>
    <source>
        <strain evidence="3">7463</strain>
    </source>
</reference>
<feature type="domain" description="DUF234" evidence="2">
    <location>
        <begin position="323"/>
        <end position="397"/>
    </location>
</feature>
<name>A0A9D1LFY1_9BURK</name>
<protein>
    <submittedName>
        <fullName evidence="3">ATPase</fullName>
    </submittedName>
</protein>
<dbReference type="Proteomes" id="UP000824083">
    <property type="component" value="Unassembled WGS sequence"/>
</dbReference>
<organism evidence="3 4">
    <name type="scientific">Candidatus Aphodousia faecigallinarum</name>
    <dbReference type="NCBI Taxonomy" id="2840677"/>
    <lineage>
        <taxon>Bacteria</taxon>
        <taxon>Pseudomonadati</taxon>
        <taxon>Pseudomonadota</taxon>
        <taxon>Betaproteobacteria</taxon>
        <taxon>Burkholderiales</taxon>
        <taxon>Sutterellaceae</taxon>
        <taxon>Sutterellaceae incertae sedis</taxon>
        <taxon>Candidatus Aphodousia</taxon>
    </lineage>
</organism>
<dbReference type="PANTHER" id="PTHR34704">
    <property type="entry name" value="ATPASE"/>
    <property type="match status" value="1"/>
</dbReference>
<dbReference type="PANTHER" id="PTHR34704:SF1">
    <property type="entry name" value="ATPASE"/>
    <property type="match status" value="1"/>
</dbReference>
<dbReference type="AlphaFoldDB" id="A0A9D1LFY1"/>
<feature type="domain" description="ATPase" evidence="1">
    <location>
        <begin position="5"/>
        <end position="216"/>
    </location>
</feature>
<dbReference type="GO" id="GO:0005524">
    <property type="term" value="F:ATP binding"/>
    <property type="evidence" value="ECO:0007669"/>
    <property type="project" value="InterPro"/>
</dbReference>
<evidence type="ECO:0000259" key="1">
    <source>
        <dbReference type="Pfam" id="PF01637"/>
    </source>
</evidence>
<dbReference type="InterPro" id="IPR011579">
    <property type="entry name" value="ATPase_dom"/>
</dbReference>
<dbReference type="InterPro" id="IPR027417">
    <property type="entry name" value="P-loop_NTPase"/>
</dbReference>
<accession>A0A9D1LFY1</accession>
<sequence length="400" mass="46405">MKKYYDREIEQKILKEESQLVSTNQMSRLAVITGRRRVGKTELILRSMKSENEVPFIYLFASRVTSNALIGDWLQTISNTLGGHFVPRCERLSQIIEYLLFLGKSQRINVAIDECQDINAIEPSFWSELPKIWDLNKKNSQVFLMMSGSIASAMRNIFKEYSEPLYGRVDRFIQVRPFGIAVLEEILRDFNPRFNSDDLLALYTLTGGIPWFVEDLMDRGATTAKKMAEVVFQPGSKFIMDGEILLANEFRTEGTLNRTLLQAIASGLTKREELQNLAGDVSVSGSLSRLEKRYELITKEVALFAKSERKGRYYISDRYLSFWFAFVQSKEQWIAQNNYEALKGEFLSRYETFSGRVLESVFFDIFRESKKFETLGRWWDRKGQNEIDLIAIDKTSAYFF</sequence>
<comment type="caution">
    <text evidence="3">The sequence shown here is derived from an EMBL/GenBank/DDBJ whole genome shotgun (WGS) entry which is preliminary data.</text>
</comment>